<organism evidence="1 2">
    <name type="scientific">Eleusine coracana subsp. coracana</name>
    <dbReference type="NCBI Taxonomy" id="191504"/>
    <lineage>
        <taxon>Eukaryota</taxon>
        <taxon>Viridiplantae</taxon>
        <taxon>Streptophyta</taxon>
        <taxon>Embryophyta</taxon>
        <taxon>Tracheophyta</taxon>
        <taxon>Spermatophyta</taxon>
        <taxon>Magnoliopsida</taxon>
        <taxon>Liliopsida</taxon>
        <taxon>Poales</taxon>
        <taxon>Poaceae</taxon>
        <taxon>PACMAD clade</taxon>
        <taxon>Chloridoideae</taxon>
        <taxon>Cynodonteae</taxon>
        <taxon>Eleusininae</taxon>
        <taxon>Eleusine</taxon>
    </lineage>
</organism>
<evidence type="ECO:0000313" key="1">
    <source>
        <dbReference type="EMBL" id="GJN03518.1"/>
    </source>
</evidence>
<dbReference type="AlphaFoldDB" id="A0AAV5D056"/>
<sequence length="198" mass="21506">MAPRRVSRLNGADGYLRWKESMLLALHTAGVAHILSDDPPPPLVAPALARQWARDDAICRGHILAALSDRLLPDYAHHATGKSLWAAVARTYGVGPPAVAWRRFTDLEFDAGKPLLEQIAHAEALGLAGHATLDDGVVADVLCEKLPANVRDAAKMWSVEDGVTMENIWAIARAKEESRLQMEAVEAVLVDSSPENHE</sequence>
<gene>
    <name evidence="1" type="primary">ga20973</name>
    <name evidence="1" type="ORF">PR202_ga20973</name>
</gene>
<dbReference type="EMBL" id="BQKI01000010">
    <property type="protein sequence ID" value="GJN03518.1"/>
    <property type="molecule type" value="Genomic_DNA"/>
</dbReference>
<evidence type="ECO:0000313" key="2">
    <source>
        <dbReference type="Proteomes" id="UP001054889"/>
    </source>
</evidence>
<proteinExistence type="predicted"/>
<keyword evidence="2" id="KW-1185">Reference proteome</keyword>
<reference evidence="1" key="1">
    <citation type="journal article" date="2018" name="DNA Res.">
        <title>Multiple hybrid de novo genome assembly of finger millet, an orphan allotetraploid crop.</title>
        <authorList>
            <person name="Hatakeyama M."/>
            <person name="Aluri S."/>
            <person name="Balachadran M.T."/>
            <person name="Sivarajan S.R."/>
            <person name="Patrignani A."/>
            <person name="Gruter S."/>
            <person name="Poveda L."/>
            <person name="Shimizu-Inatsugi R."/>
            <person name="Baeten J."/>
            <person name="Francoijs K.J."/>
            <person name="Nataraja K.N."/>
            <person name="Reddy Y.A.N."/>
            <person name="Phadnis S."/>
            <person name="Ravikumar R.L."/>
            <person name="Schlapbach R."/>
            <person name="Sreeman S.M."/>
            <person name="Shimizu K.K."/>
        </authorList>
    </citation>
    <scope>NUCLEOTIDE SEQUENCE</scope>
</reference>
<protein>
    <submittedName>
        <fullName evidence="1">Uncharacterized protein</fullName>
    </submittedName>
</protein>
<reference evidence="1" key="2">
    <citation type="submission" date="2021-12" db="EMBL/GenBank/DDBJ databases">
        <title>Resequencing data analysis of finger millet.</title>
        <authorList>
            <person name="Hatakeyama M."/>
            <person name="Aluri S."/>
            <person name="Balachadran M.T."/>
            <person name="Sivarajan S.R."/>
            <person name="Poveda L."/>
            <person name="Shimizu-Inatsugi R."/>
            <person name="Schlapbach R."/>
            <person name="Sreeman S.M."/>
            <person name="Shimizu K.K."/>
        </authorList>
    </citation>
    <scope>NUCLEOTIDE SEQUENCE</scope>
</reference>
<comment type="caution">
    <text evidence="1">The sequence shown here is derived from an EMBL/GenBank/DDBJ whole genome shotgun (WGS) entry which is preliminary data.</text>
</comment>
<name>A0AAV5D056_ELECO</name>
<accession>A0AAV5D056</accession>
<dbReference type="Proteomes" id="UP001054889">
    <property type="component" value="Unassembled WGS sequence"/>
</dbReference>